<proteinExistence type="predicted"/>
<dbReference type="Proteomes" id="UP000238137">
    <property type="component" value="Unassembled WGS sequence"/>
</dbReference>
<reference evidence="2" key="1">
    <citation type="submission" date="2018-05" db="EMBL/GenBank/DDBJ databases">
        <title>Reclassification of Methylarcula marina and Methylarcula terricola as Paracoccus methylarcula sp.nov., comb.nov. and Paracoccus terricola comb.nov.</title>
        <authorList>
            <person name="Shmareva M.N."/>
            <person name="Doronina N.V."/>
            <person name="Vasilenko O.V."/>
            <person name="Tarlachkov S.V."/>
            <person name="Trotsenko Y.A."/>
        </authorList>
    </citation>
    <scope>NUCLEOTIDE SEQUENCE [LARGE SCALE GENOMIC DNA]</scope>
    <source>
        <strain evidence="2">VKM B-2159</strain>
    </source>
</reference>
<protein>
    <submittedName>
        <fullName evidence="2">Uncharacterized protein</fullName>
    </submittedName>
</protein>
<dbReference type="EMBL" id="PXNQ02000009">
    <property type="protein sequence ID" value="RNF33822.1"/>
    <property type="molecule type" value="Genomic_DNA"/>
</dbReference>
<feature type="region of interest" description="Disordered" evidence="1">
    <location>
        <begin position="1"/>
        <end position="22"/>
    </location>
</feature>
<evidence type="ECO:0000256" key="1">
    <source>
        <dbReference type="SAM" id="MobiDB-lite"/>
    </source>
</evidence>
<organism evidence="2 3">
    <name type="scientific">Paracoccus methylarcula</name>
    <dbReference type="NCBI Taxonomy" id="72022"/>
    <lineage>
        <taxon>Bacteria</taxon>
        <taxon>Pseudomonadati</taxon>
        <taxon>Pseudomonadota</taxon>
        <taxon>Alphaproteobacteria</taxon>
        <taxon>Rhodobacterales</taxon>
        <taxon>Paracoccaceae</taxon>
        <taxon>Paracoccus</taxon>
    </lineage>
</organism>
<accession>A0A3R7NB18</accession>
<sequence length="63" mass="7259">MPRGFNKPVLNDLGQGAGGLPQGQREALDEIARLMKLRFLWQNWRVSPAFAGNWARNRRLLNR</sequence>
<gene>
    <name evidence="2" type="ORF">A7A09_015255</name>
</gene>
<name>A0A3R7NB18_9RHOB</name>
<evidence type="ECO:0000313" key="2">
    <source>
        <dbReference type="EMBL" id="RNF33822.1"/>
    </source>
</evidence>
<keyword evidence="3" id="KW-1185">Reference proteome</keyword>
<evidence type="ECO:0000313" key="3">
    <source>
        <dbReference type="Proteomes" id="UP000238137"/>
    </source>
</evidence>
<comment type="caution">
    <text evidence="2">The sequence shown here is derived from an EMBL/GenBank/DDBJ whole genome shotgun (WGS) entry which is preliminary data.</text>
</comment>
<dbReference type="AlphaFoldDB" id="A0A3R7NB18"/>